<keyword evidence="3" id="KW-0863">Zinc-finger</keyword>
<evidence type="ECO:0000313" key="6">
    <source>
        <dbReference type="EMBL" id="JAB61605.1"/>
    </source>
</evidence>
<protein>
    <submittedName>
        <fullName evidence="6">Transposable element Hobo transposase</fullName>
    </submittedName>
</protein>
<sequence>MKQRMAQVQHFSITTDAWTDTLNCQSYLCVTLHYIFEGNLRNLTISLEKLNDRLTGECLAEEIKNALNAWDIPLHKIVAAVTDNGSNIVKAVQIVVDTGKHLPCFAHTLDLIPQKVCDSEVTRPLIQAVKSITRFFKQSNIVSDEL</sequence>
<keyword evidence="4" id="KW-0862">Zinc</keyword>
<feature type="non-terminal residue" evidence="6">
    <location>
        <position position="146"/>
    </location>
</feature>
<dbReference type="EMBL" id="GALX01006861">
    <property type="protein sequence ID" value="JAB61605.1"/>
    <property type="molecule type" value="Transcribed_RNA"/>
</dbReference>
<keyword evidence="5" id="KW-0539">Nucleus</keyword>
<organism evidence="6">
    <name type="scientific">Anoplophora glabripennis</name>
    <name type="common">Asian longhorn beetle</name>
    <name type="synonym">Anoplophora nobilis</name>
    <dbReference type="NCBI Taxonomy" id="217634"/>
    <lineage>
        <taxon>Eukaryota</taxon>
        <taxon>Metazoa</taxon>
        <taxon>Ecdysozoa</taxon>
        <taxon>Arthropoda</taxon>
        <taxon>Hexapoda</taxon>
        <taxon>Insecta</taxon>
        <taxon>Pterygota</taxon>
        <taxon>Neoptera</taxon>
        <taxon>Endopterygota</taxon>
        <taxon>Coleoptera</taxon>
        <taxon>Polyphaga</taxon>
        <taxon>Cucujiformia</taxon>
        <taxon>Chrysomeloidea</taxon>
        <taxon>Cerambycidae</taxon>
        <taxon>Lamiinae</taxon>
        <taxon>Lamiini</taxon>
        <taxon>Anoplophora</taxon>
    </lineage>
</organism>
<evidence type="ECO:0000256" key="4">
    <source>
        <dbReference type="ARBA" id="ARBA00022833"/>
    </source>
</evidence>
<dbReference type="GO" id="GO:0008270">
    <property type="term" value="F:zinc ion binding"/>
    <property type="evidence" value="ECO:0007669"/>
    <property type="project" value="UniProtKB-KW"/>
</dbReference>
<dbReference type="AlphaFoldDB" id="V5FVD6"/>
<evidence type="ECO:0000256" key="5">
    <source>
        <dbReference type="ARBA" id="ARBA00023242"/>
    </source>
</evidence>
<dbReference type="InterPro" id="IPR052035">
    <property type="entry name" value="ZnF_BED_domain_contain"/>
</dbReference>
<gene>
    <name evidence="6" type="primary">HOBOT</name>
</gene>
<dbReference type="SUPFAM" id="SSF53098">
    <property type="entry name" value="Ribonuclease H-like"/>
    <property type="match status" value="1"/>
</dbReference>
<dbReference type="InterPro" id="IPR012337">
    <property type="entry name" value="RNaseH-like_sf"/>
</dbReference>
<evidence type="ECO:0000256" key="3">
    <source>
        <dbReference type="ARBA" id="ARBA00022771"/>
    </source>
</evidence>
<name>V5FVD6_ANOGL</name>
<keyword evidence="2" id="KW-0479">Metal-binding</keyword>
<reference evidence="6" key="1">
    <citation type="submission" date="2013-07" db="EMBL/GenBank/DDBJ databases">
        <title>Midgut Transcriptome Profiling of Anoplphora glabripennis, a Lignocellulose Degrading, Wood-Boring Cerambycid.</title>
        <authorList>
            <person name="Scully E.D."/>
            <person name="Hoover K."/>
            <person name="Carlson J.E."/>
            <person name="Tien M."/>
            <person name="Geib S.M."/>
        </authorList>
    </citation>
    <scope>NUCLEOTIDE SEQUENCE</scope>
</reference>
<dbReference type="GO" id="GO:0005634">
    <property type="term" value="C:nucleus"/>
    <property type="evidence" value="ECO:0007669"/>
    <property type="project" value="UniProtKB-SubCell"/>
</dbReference>
<dbReference type="PANTHER" id="PTHR46481">
    <property type="entry name" value="ZINC FINGER BED DOMAIN-CONTAINING PROTEIN 4"/>
    <property type="match status" value="1"/>
</dbReference>
<evidence type="ECO:0000256" key="1">
    <source>
        <dbReference type="ARBA" id="ARBA00004123"/>
    </source>
</evidence>
<accession>V5FVD6</accession>
<comment type="subcellular location">
    <subcellularLocation>
        <location evidence="1">Nucleus</location>
    </subcellularLocation>
</comment>
<evidence type="ECO:0000256" key="2">
    <source>
        <dbReference type="ARBA" id="ARBA00022723"/>
    </source>
</evidence>
<dbReference type="PANTHER" id="PTHR46481:SF10">
    <property type="entry name" value="ZINC FINGER BED DOMAIN-CONTAINING PROTEIN 39"/>
    <property type="match status" value="1"/>
</dbReference>
<proteinExistence type="predicted"/>